<dbReference type="PANTHER" id="PTHR33164:SF95">
    <property type="entry name" value="TRANSCRIPTIONAL REGULATOR"/>
    <property type="match status" value="1"/>
</dbReference>
<dbReference type="PRINTS" id="PR00598">
    <property type="entry name" value="HTHMARR"/>
</dbReference>
<dbReference type="InterPro" id="IPR039422">
    <property type="entry name" value="MarR/SlyA-like"/>
</dbReference>
<proteinExistence type="predicted"/>
<protein>
    <submittedName>
        <fullName evidence="1">Transcriptional regulator</fullName>
    </submittedName>
</protein>
<reference evidence="1 2" key="1">
    <citation type="journal article" date="2019" name="Microbiol. Resour. Announc.">
        <title>Draft Genome Sequence of the Most Traditional epsilon-Poly-l-Lysine Producer, Streptomyces albulus NBRC14147.</title>
        <authorList>
            <person name="Yamanaka K."/>
            <person name="Hamano Y."/>
        </authorList>
    </citation>
    <scope>NUCLEOTIDE SEQUENCE [LARGE SCALE GENOMIC DNA]</scope>
    <source>
        <strain evidence="1 2">NBRC 14147</strain>
    </source>
</reference>
<dbReference type="SUPFAM" id="SSF46785">
    <property type="entry name" value="Winged helix' DNA-binding domain"/>
    <property type="match status" value="1"/>
</dbReference>
<dbReference type="SMART" id="SM00347">
    <property type="entry name" value="HTH_MARR"/>
    <property type="match status" value="1"/>
</dbReference>
<sequence>MLLTVHDRPAIDQSRLGDLTGIDQATLAPLVHRLELRGLLTREVDPTNRRRKLLTLTDDGNATLDRIRPLSEAVDASILGGLPNTHRAVLLESLRWISGTGHSAD</sequence>
<dbReference type="InterPro" id="IPR036390">
    <property type="entry name" value="WH_DNA-bd_sf"/>
</dbReference>
<dbReference type="EMBL" id="BHXC01000006">
    <property type="protein sequence ID" value="GCB88153.1"/>
    <property type="molecule type" value="Genomic_DNA"/>
</dbReference>
<dbReference type="InterPro" id="IPR000835">
    <property type="entry name" value="HTH_MarR-typ"/>
</dbReference>
<dbReference type="GO" id="GO:0006950">
    <property type="term" value="P:response to stress"/>
    <property type="evidence" value="ECO:0007669"/>
    <property type="project" value="TreeGrafter"/>
</dbReference>
<dbReference type="InterPro" id="IPR036388">
    <property type="entry name" value="WH-like_DNA-bd_sf"/>
</dbReference>
<accession>A0A059VYB6</accession>
<name>A0A059VYB6_STRNR</name>
<evidence type="ECO:0000313" key="1">
    <source>
        <dbReference type="EMBL" id="GCB88153.1"/>
    </source>
</evidence>
<dbReference type="PANTHER" id="PTHR33164">
    <property type="entry name" value="TRANSCRIPTIONAL REGULATOR, MARR FAMILY"/>
    <property type="match status" value="1"/>
</dbReference>
<dbReference type="eggNOG" id="COG1846">
    <property type="taxonomic scope" value="Bacteria"/>
</dbReference>
<dbReference type="Proteomes" id="UP000288351">
    <property type="component" value="Unassembled WGS sequence"/>
</dbReference>
<dbReference type="Gene3D" id="1.10.10.10">
    <property type="entry name" value="Winged helix-like DNA-binding domain superfamily/Winged helix DNA-binding domain"/>
    <property type="match status" value="1"/>
</dbReference>
<dbReference type="Pfam" id="PF01047">
    <property type="entry name" value="MarR"/>
    <property type="match status" value="1"/>
</dbReference>
<dbReference type="AlphaFoldDB" id="A0A059VYB6"/>
<evidence type="ECO:0000313" key="2">
    <source>
        <dbReference type="Proteomes" id="UP000288351"/>
    </source>
</evidence>
<dbReference type="STRING" id="68570.DC74_23"/>
<dbReference type="PROSITE" id="PS50995">
    <property type="entry name" value="HTH_MARR_2"/>
    <property type="match status" value="1"/>
</dbReference>
<organism evidence="1 2">
    <name type="scientific">Streptomyces noursei</name>
    <name type="common">Streptomyces albulus</name>
    <dbReference type="NCBI Taxonomy" id="1971"/>
    <lineage>
        <taxon>Bacteria</taxon>
        <taxon>Bacillati</taxon>
        <taxon>Actinomycetota</taxon>
        <taxon>Actinomycetes</taxon>
        <taxon>Kitasatosporales</taxon>
        <taxon>Streptomycetaceae</taxon>
        <taxon>Streptomyces</taxon>
    </lineage>
</organism>
<gene>
    <name evidence="1" type="ORF">SALB_00822</name>
</gene>
<dbReference type="GO" id="GO:0003700">
    <property type="term" value="F:DNA-binding transcription factor activity"/>
    <property type="evidence" value="ECO:0007669"/>
    <property type="project" value="InterPro"/>
</dbReference>
<comment type="caution">
    <text evidence="1">The sequence shown here is derived from an EMBL/GenBank/DDBJ whole genome shotgun (WGS) entry which is preliminary data.</text>
</comment>